<dbReference type="Proteomes" id="UP001281003">
    <property type="component" value="Unassembled WGS sequence"/>
</dbReference>
<name>A0AAE0PIB8_SORBR</name>
<gene>
    <name evidence="2" type="ORF">B0T20DRAFT_146400</name>
</gene>
<keyword evidence="3" id="KW-1185">Reference proteome</keyword>
<feature type="compositionally biased region" description="Polar residues" evidence="1">
    <location>
        <begin position="275"/>
        <end position="286"/>
    </location>
</feature>
<evidence type="ECO:0000256" key="1">
    <source>
        <dbReference type="SAM" id="MobiDB-lite"/>
    </source>
</evidence>
<reference evidence="2" key="2">
    <citation type="submission" date="2023-07" db="EMBL/GenBank/DDBJ databases">
        <authorList>
            <consortium name="Lawrence Berkeley National Laboratory"/>
            <person name="Haridas S."/>
            <person name="Hensen N."/>
            <person name="Bonometti L."/>
            <person name="Westerberg I."/>
            <person name="Brannstrom I.O."/>
            <person name="Guillou S."/>
            <person name="Cros-Aarteil S."/>
            <person name="Calhoun S."/>
            <person name="Kuo A."/>
            <person name="Mondo S."/>
            <person name="Pangilinan J."/>
            <person name="Riley R."/>
            <person name="LaButti K."/>
            <person name="Andreopoulos B."/>
            <person name="Lipzen A."/>
            <person name="Chen C."/>
            <person name="Yanf M."/>
            <person name="Daum C."/>
            <person name="Ng V."/>
            <person name="Clum A."/>
            <person name="Steindorff A."/>
            <person name="Ohm R."/>
            <person name="Martin F."/>
            <person name="Silar P."/>
            <person name="Natvig D."/>
            <person name="Lalanne C."/>
            <person name="Gautier V."/>
            <person name="Ament-velasquez S.L."/>
            <person name="Kruys A."/>
            <person name="Hutchinson M.I."/>
            <person name="Powell A.J."/>
            <person name="Barry K."/>
            <person name="Miller A.N."/>
            <person name="Grigoriev I.V."/>
            <person name="Debuchy R."/>
            <person name="Gladieux P."/>
            <person name="Thoren M.H."/>
            <person name="Johannesson H."/>
        </authorList>
    </citation>
    <scope>NUCLEOTIDE SEQUENCE</scope>
    <source>
        <strain evidence="2">FGSC 1904</strain>
    </source>
</reference>
<reference evidence="2" key="1">
    <citation type="journal article" date="2023" name="Mol. Phylogenet. Evol.">
        <title>Genome-scale phylogeny and comparative genomics of the fungal order Sordariales.</title>
        <authorList>
            <person name="Hensen N."/>
            <person name="Bonometti L."/>
            <person name="Westerberg I."/>
            <person name="Brannstrom I.O."/>
            <person name="Guillou S."/>
            <person name="Cros-Aarteil S."/>
            <person name="Calhoun S."/>
            <person name="Haridas S."/>
            <person name="Kuo A."/>
            <person name="Mondo S."/>
            <person name="Pangilinan J."/>
            <person name="Riley R."/>
            <person name="LaButti K."/>
            <person name="Andreopoulos B."/>
            <person name="Lipzen A."/>
            <person name="Chen C."/>
            <person name="Yan M."/>
            <person name="Daum C."/>
            <person name="Ng V."/>
            <person name="Clum A."/>
            <person name="Steindorff A."/>
            <person name="Ohm R.A."/>
            <person name="Martin F."/>
            <person name="Silar P."/>
            <person name="Natvig D.O."/>
            <person name="Lalanne C."/>
            <person name="Gautier V."/>
            <person name="Ament-Velasquez S.L."/>
            <person name="Kruys A."/>
            <person name="Hutchinson M.I."/>
            <person name="Powell A.J."/>
            <person name="Barry K."/>
            <person name="Miller A.N."/>
            <person name="Grigoriev I.V."/>
            <person name="Debuchy R."/>
            <person name="Gladieux P."/>
            <person name="Hiltunen Thoren M."/>
            <person name="Johannesson H."/>
        </authorList>
    </citation>
    <scope>NUCLEOTIDE SEQUENCE</scope>
    <source>
        <strain evidence="2">FGSC 1904</strain>
    </source>
</reference>
<accession>A0AAE0PIB8</accession>
<dbReference type="AlphaFoldDB" id="A0AAE0PIB8"/>
<organism evidence="2 3">
    <name type="scientific">Sordaria brevicollis</name>
    <dbReference type="NCBI Taxonomy" id="83679"/>
    <lineage>
        <taxon>Eukaryota</taxon>
        <taxon>Fungi</taxon>
        <taxon>Dikarya</taxon>
        <taxon>Ascomycota</taxon>
        <taxon>Pezizomycotina</taxon>
        <taxon>Sordariomycetes</taxon>
        <taxon>Sordariomycetidae</taxon>
        <taxon>Sordariales</taxon>
        <taxon>Sordariaceae</taxon>
        <taxon>Sordaria</taxon>
    </lineage>
</organism>
<evidence type="ECO:0000313" key="2">
    <source>
        <dbReference type="EMBL" id="KAK3400474.1"/>
    </source>
</evidence>
<sequence length="524" mass="56520">MTEQHEHAPHAGNWQQRFDTETAALALPQTSSSPLHQGNLTSHHALGRQDIGNSAAGVETVTPVNPRQKAVTVNAMSTDYHYATAGAAIAGFVTTPTHATTTEAIPTIPQCINNHAGGCTGCGSSVCSCSGTVTAPYNLYGDYGWGPQNTAPMPMPVPGLIPAAAPSAAAADTFVVDRSRDSECGVPGMGVDRNNYPATGSQLVMHANTSHDQLHDTGAGVGGGGSVLFGGGSENSNQNQLDSKFPAPGPREFPQQHAGQHEAQVHVPRPHPSQRFWSESDQTAGTPMSMREPRPVPLRLGTSPSVELSVAAPGYPSPHREGFMSFQQQQQQQAYDGMVHHYHQLHDGHRSNTTMMVTSPNLGFPYHHLDTRQQGGESFATYHHDDGQQHFIMAGTNLVMDMQGDMDMNTGMGLEVPRDTAEGSRHEQQQQQQQHHNFMVPDNQKHTDRRPSYIMPMSMPSSASDNIRIRMDGSSQSVAASPPRSININMDAVIAVSGLWSDSFSIFPKFSSIFVRALVDELRN</sequence>
<comment type="caution">
    <text evidence="2">The sequence shown here is derived from an EMBL/GenBank/DDBJ whole genome shotgun (WGS) entry which is preliminary data.</text>
</comment>
<proteinExistence type="predicted"/>
<evidence type="ECO:0000313" key="3">
    <source>
        <dbReference type="Proteomes" id="UP001281003"/>
    </source>
</evidence>
<protein>
    <submittedName>
        <fullName evidence="2">Uncharacterized protein</fullName>
    </submittedName>
</protein>
<feature type="region of interest" description="Disordered" evidence="1">
    <location>
        <begin position="228"/>
        <end position="295"/>
    </location>
</feature>
<dbReference type="EMBL" id="JAUTDP010000003">
    <property type="protein sequence ID" value="KAK3400474.1"/>
    <property type="molecule type" value="Genomic_DNA"/>
</dbReference>